<dbReference type="AlphaFoldDB" id="D9SSL4"/>
<proteinExistence type="predicted"/>
<evidence type="ECO:0000313" key="1">
    <source>
        <dbReference type="EMBL" id="ADL50611.1"/>
    </source>
</evidence>
<dbReference type="Proteomes" id="UP000002730">
    <property type="component" value="Chromosome"/>
</dbReference>
<protein>
    <recommendedName>
        <fullName evidence="3">Sigma-70 region 4 type 2</fullName>
    </recommendedName>
</protein>
<accession>D9SSL4</accession>
<dbReference type="eggNOG" id="COG1961">
    <property type="taxonomic scope" value="Bacteria"/>
</dbReference>
<dbReference type="OrthoDB" id="9792035at2"/>
<evidence type="ECO:0000313" key="2">
    <source>
        <dbReference type="Proteomes" id="UP000002730"/>
    </source>
</evidence>
<sequence length="148" mass="17667">MLNEKQKDEILEFRKKGYGYKSISGILKINRDVVRDLCKRNGLGGFLGYGKSVPMESKKEIPIRQTSCESCGEPINILERRGRKARFCSDCCRRKWWYENQDKKDRRESAWYSFVCLYCRKDFKAYGNRARKYCSRKCYVEHRYGINI</sequence>
<dbReference type="RefSeq" id="WP_010076550.1">
    <property type="nucleotide sequence ID" value="NC_014393.1"/>
</dbReference>
<organism evidence="1 2">
    <name type="scientific">Clostridium cellulovorans (strain ATCC 35296 / DSM 3052 / OCM 3 / 743B)</name>
    <dbReference type="NCBI Taxonomy" id="573061"/>
    <lineage>
        <taxon>Bacteria</taxon>
        <taxon>Bacillati</taxon>
        <taxon>Bacillota</taxon>
        <taxon>Clostridia</taxon>
        <taxon>Eubacteriales</taxon>
        <taxon>Clostridiaceae</taxon>
        <taxon>Clostridium</taxon>
    </lineage>
</organism>
<keyword evidence="2" id="KW-1185">Reference proteome</keyword>
<gene>
    <name evidence="1" type="ordered locus">Clocel_0841</name>
</gene>
<evidence type="ECO:0008006" key="3">
    <source>
        <dbReference type="Google" id="ProtNLM"/>
    </source>
</evidence>
<name>D9SSL4_CLOC7</name>
<dbReference type="HOGENOM" id="CLU_129757_0_0_9"/>
<reference evidence="1 2" key="1">
    <citation type="submission" date="2010-08" db="EMBL/GenBank/DDBJ databases">
        <title>Complete sequence of Clostridium cellulovorans 743B.</title>
        <authorList>
            <consortium name="US DOE Joint Genome Institute"/>
            <person name="Lucas S."/>
            <person name="Copeland A."/>
            <person name="Lapidus A."/>
            <person name="Cheng J.-F."/>
            <person name="Bruce D."/>
            <person name="Goodwin L."/>
            <person name="Pitluck S."/>
            <person name="Chertkov O."/>
            <person name="Detter J.C."/>
            <person name="Han C."/>
            <person name="Tapia R."/>
            <person name="Land M."/>
            <person name="Hauser L."/>
            <person name="Chang Y.-J."/>
            <person name="Jeffries C."/>
            <person name="Kyrpides N."/>
            <person name="Ivanova N."/>
            <person name="Mikhailova N."/>
            <person name="Hemme C.L."/>
            <person name="Woyke T."/>
        </authorList>
    </citation>
    <scope>NUCLEOTIDE SEQUENCE [LARGE SCALE GENOMIC DNA]</scope>
    <source>
        <strain evidence="2">ATCC 35296 / DSM 3052 / OCM 3 / 743B</strain>
    </source>
</reference>
<dbReference type="STRING" id="573061.Clocel_0841"/>
<dbReference type="KEGG" id="ccb:Clocel_0841"/>
<dbReference type="EMBL" id="CP002160">
    <property type="protein sequence ID" value="ADL50611.1"/>
    <property type="molecule type" value="Genomic_DNA"/>
</dbReference>